<evidence type="ECO:0000313" key="4">
    <source>
        <dbReference type="Proteomes" id="UP000377803"/>
    </source>
</evidence>
<evidence type="ECO:0000256" key="2">
    <source>
        <dbReference type="HAMAP-Rule" id="MF_00794"/>
    </source>
</evidence>
<proteinExistence type="inferred from homology"/>
<organism evidence="3 4">
    <name type="scientific">Candidatus Nanohalobium constans</name>
    <dbReference type="NCBI Taxonomy" id="2565781"/>
    <lineage>
        <taxon>Archaea</taxon>
        <taxon>Candidatus Nanohalarchaeota</taxon>
        <taxon>Candidatus Nanohalobia</taxon>
        <taxon>Candidatus Nanohalobiales</taxon>
        <taxon>Candidatus Nanohalobiaceae</taxon>
        <taxon>Candidatus Nanohalobium</taxon>
    </lineage>
</organism>
<dbReference type="InterPro" id="IPR003847">
    <property type="entry name" value="Put_antitoxin"/>
</dbReference>
<evidence type="ECO:0000313" key="3">
    <source>
        <dbReference type="EMBL" id="QGA80805.1"/>
    </source>
</evidence>
<gene>
    <name evidence="3" type="ORF">LC1Nh_0923</name>
</gene>
<dbReference type="Pfam" id="PF02697">
    <property type="entry name" value="VAPB_antitox"/>
    <property type="match status" value="1"/>
</dbReference>
<sequence>MGSKTITIREEVYQKLSRIKEDKSFSELLEELVSEKEVDLMGSFGAWDEEEAEDVRDKTKNFREDFDSDFSEKMES</sequence>
<dbReference type="Proteomes" id="UP000377803">
    <property type="component" value="Chromosome"/>
</dbReference>
<dbReference type="HAMAP" id="MF_00794">
    <property type="entry name" value="UPF0330"/>
    <property type="match status" value="1"/>
</dbReference>
<reference evidence="4" key="1">
    <citation type="submission" date="2019-05" db="EMBL/GenBank/DDBJ databases">
        <title>Candidatus Nanohalobium constans, a novel model system to study the DPANN nano-sized archaea: genomic and physiological characterization of a nanoarchaeon co-cultured with its chitinotrophic host.</title>
        <authorList>
            <person name="La Cono V."/>
            <person name="Arcadi E."/>
            <person name="Crisafi F."/>
            <person name="Denaro R."/>
            <person name="La Spada G."/>
            <person name="Messina E."/>
            <person name="Smedile F."/>
            <person name="Toshchakov S.V."/>
            <person name="Shevchenko M.A."/>
            <person name="Golyshin P.N."/>
            <person name="Golyshina O.V."/>
            <person name="Ferrer M."/>
            <person name="Rohde M."/>
            <person name="Mushegian A."/>
            <person name="Sorokin D.Y."/>
            <person name="Giuliano L."/>
            <person name="Yakimov M.M."/>
        </authorList>
    </citation>
    <scope>NUCLEOTIDE SEQUENCE [LARGE SCALE GENOMIC DNA]</scope>
    <source>
        <strain evidence="4">LC1Nh</strain>
    </source>
</reference>
<keyword evidence="1" id="KW-1277">Toxin-antitoxin system</keyword>
<dbReference type="KEGG" id="ncon:LC1Nh_0923"/>
<dbReference type="OrthoDB" id="9187at2157"/>
<dbReference type="EMBL" id="CP040089">
    <property type="protein sequence ID" value="QGA80805.1"/>
    <property type="molecule type" value="Genomic_DNA"/>
</dbReference>
<protein>
    <recommendedName>
        <fullName evidence="2">Putative antitoxin LC1Nh_0923</fullName>
    </recommendedName>
</protein>
<comment type="function">
    <text evidence="2">Possibly the antitoxin component of a toxin-antitoxin (TA) module.</text>
</comment>
<dbReference type="GeneID" id="42365314"/>
<keyword evidence="4" id="KW-1185">Reference proteome</keyword>
<comment type="similarity">
    <text evidence="2">Belongs to the UPF0330 family.</text>
</comment>
<evidence type="ECO:0000256" key="1">
    <source>
        <dbReference type="ARBA" id="ARBA00022649"/>
    </source>
</evidence>
<accession>A0A5Q0UIN7</accession>
<dbReference type="AlphaFoldDB" id="A0A5Q0UIN7"/>
<dbReference type="RefSeq" id="WP_153550547.1">
    <property type="nucleotide sequence ID" value="NZ_CP040089.1"/>
</dbReference>
<name>A0A5Q0UIN7_9ARCH</name>